<dbReference type="PANTHER" id="PTHR48187">
    <property type="entry name" value="LD21810P"/>
    <property type="match status" value="1"/>
</dbReference>
<feature type="region of interest" description="Disordered" evidence="1">
    <location>
        <begin position="841"/>
        <end position="882"/>
    </location>
</feature>
<organism evidence="2 3">
    <name type="scientific">Phialocephala subalpina</name>
    <dbReference type="NCBI Taxonomy" id="576137"/>
    <lineage>
        <taxon>Eukaryota</taxon>
        <taxon>Fungi</taxon>
        <taxon>Dikarya</taxon>
        <taxon>Ascomycota</taxon>
        <taxon>Pezizomycotina</taxon>
        <taxon>Leotiomycetes</taxon>
        <taxon>Helotiales</taxon>
        <taxon>Mollisiaceae</taxon>
        <taxon>Phialocephala</taxon>
        <taxon>Phialocephala fortinii species complex</taxon>
    </lineage>
</organism>
<dbReference type="PANTHER" id="PTHR48187:SF2">
    <property type="entry name" value="LD21810P"/>
    <property type="match status" value="1"/>
</dbReference>
<reference evidence="2 3" key="1">
    <citation type="submission" date="2016-03" db="EMBL/GenBank/DDBJ databases">
        <authorList>
            <person name="Ploux O."/>
        </authorList>
    </citation>
    <scope>NUCLEOTIDE SEQUENCE [LARGE SCALE GENOMIC DNA]</scope>
    <source>
        <strain evidence="2 3">UAMH 11012</strain>
    </source>
</reference>
<feature type="compositionally biased region" description="Low complexity" evidence="1">
    <location>
        <begin position="1433"/>
        <end position="1446"/>
    </location>
</feature>
<dbReference type="Gene3D" id="3.40.50.1820">
    <property type="entry name" value="alpha/beta hydrolase"/>
    <property type="match status" value="1"/>
</dbReference>
<keyword evidence="3" id="KW-1185">Reference proteome</keyword>
<dbReference type="InterPro" id="IPR027417">
    <property type="entry name" value="P-loop_NTPase"/>
</dbReference>
<feature type="compositionally biased region" description="Basic and acidic residues" evidence="1">
    <location>
        <begin position="947"/>
        <end position="957"/>
    </location>
</feature>
<feature type="compositionally biased region" description="Low complexity" evidence="1">
    <location>
        <begin position="1396"/>
        <end position="1424"/>
    </location>
</feature>
<dbReference type="Proteomes" id="UP000184330">
    <property type="component" value="Unassembled WGS sequence"/>
</dbReference>
<feature type="compositionally biased region" description="Polar residues" evidence="1">
    <location>
        <begin position="1503"/>
        <end position="1524"/>
    </location>
</feature>
<feature type="compositionally biased region" description="Polar residues" evidence="1">
    <location>
        <begin position="1533"/>
        <end position="1544"/>
    </location>
</feature>
<feature type="compositionally biased region" description="Basic and acidic residues" evidence="1">
    <location>
        <begin position="1605"/>
        <end position="1615"/>
    </location>
</feature>
<proteinExistence type="predicted"/>
<feature type="compositionally biased region" description="Pro residues" evidence="1">
    <location>
        <begin position="1447"/>
        <end position="1458"/>
    </location>
</feature>
<feature type="compositionally biased region" description="Polar residues" evidence="1">
    <location>
        <begin position="1261"/>
        <end position="1291"/>
    </location>
</feature>
<name>A0A1L7XHG6_9HELO</name>
<feature type="compositionally biased region" description="Polar residues" evidence="1">
    <location>
        <begin position="1462"/>
        <end position="1496"/>
    </location>
</feature>
<feature type="region of interest" description="Disordered" evidence="1">
    <location>
        <begin position="1015"/>
        <end position="1122"/>
    </location>
</feature>
<dbReference type="OrthoDB" id="5086500at2759"/>
<feature type="compositionally biased region" description="Polar residues" evidence="1">
    <location>
        <begin position="1026"/>
        <end position="1045"/>
    </location>
</feature>
<feature type="region of interest" description="Disordered" evidence="1">
    <location>
        <begin position="1379"/>
        <end position="1562"/>
    </location>
</feature>
<dbReference type="InterPro" id="IPR029058">
    <property type="entry name" value="AB_hydrolase_fold"/>
</dbReference>
<dbReference type="EMBL" id="FJOG01000026">
    <property type="protein sequence ID" value="CZR64396.1"/>
    <property type="molecule type" value="Genomic_DNA"/>
</dbReference>
<feature type="region of interest" description="Disordered" evidence="1">
    <location>
        <begin position="1247"/>
        <end position="1320"/>
    </location>
</feature>
<accession>A0A1L7XHG6</accession>
<dbReference type="Gene3D" id="3.40.50.300">
    <property type="entry name" value="P-loop containing nucleotide triphosphate hydrolases"/>
    <property type="match status" value="1"/>
</dbReference>
<dbReference type="SUPFAM" id="SSF53474">
    <property type="entry name" value="alpha/beta-Hydrolases"/>
    <property type="match status" value="1"/>
</dbReference>
<gene>
    <name evidence="2" type="ORF">PAC_14294</name>
</gene>
<sequence length="1642" mass="182905">MGSAINLDEIKRFEVTEVYSHPDAKVDIVFVHGLNGDPRQTWTSKNNGAFWPSQLLPVSLKSAQARILVYGYNADVYTFGSNKGAPRYVVWDTSPRMQAKILPSSDMIHQHAQTMLKNLASERTSEEVEEHPIIFVAHSLGGILVKRALELSHDLQGKGDDNLRSIYVSTFGVIFLGTPHNGADPAKWGIILQGMVDALIPKKILSSHSQLVKTLQANNETLQNINLKFLDIYPNHLKYFGIEATHSGMCKFDSKNSPGYTNVSVTLKQWVQEEQNWEEERILRQRQREGEAAKILGIRVPPAAQRLTPPAHHTPVPSSPVHKPTIIVKPTFDMPPEVSEQDTPYFIKPSGFRPNSLFVGREAELADMHRMLFDKKRRAEGTSAVLIQSLPGGGKTHLAREYVYQHKDDFPGGIFWLRAKSETELAAGFWDIACKAALKNMLHGEDMGSEQAHELFIKQVRKWLEHRHEWLMVLDGIHFSHGILRKFIPDSKNTSLIYTSTEKSVIGDHHFMNPQIMKLPLLSAREAQKLLLLELGRQEPFHRDDMKYSMELVQSMGFLPVVIHAVAQRLKSTGEPLSKFAKAYSSEPRLRGLGTYTAVVDQLKALPTNEALNLIHLLCFFSQHIPVEMISLGLRALDVSVKVSEPVTGQSLNNTFKILNTFALIDRNEHDPPSQMHSSQSSKDSRDMLADNIDVIRLHSVVQAFFVDTLHAEGTLPVWLDRAVRVFSCSYDIANERIARKHNTGRVEDYRLYEIHGKKLQEHLTRYNSRHIIRGPIEDANIRPGITRRTSKHLTPEQKILMVDAQGMLAQRLLAIQVEIERRTTNESNVIAEGRSETFQASIFDRTSSSSDTGPETPGSHDKFHSNVSTWGLEPDKGQLDSPEQLTHDYIRRLDATYKPHFPMPMPEDPGYDTDNEESVAMTVQPSQRTMRPEQEPENPASPGGWEEVRPRKPRAKPEELPLHRTIRNLERSRYSDSAGAYRAMISSDPRAMKATHLGVTSFTDEAHEAHGYLQNHAPRDVSRGRMSSQSSAEAALNNISQSSPAPARGGGAIRDRRQSSTGRSPMTRGRMMTGTPSYARAVANPTPDTASSYKDDFVRSYTEPQVESSASSSTVDRPQSSAIESLQRFPIEVPRSPPTSMPPYPSSSYTNLFPSENILAGPTYSQENLSLGPDPYPSTIYPRLEGLPPVEVIKSSVPASLHKADEYSQTFSGSLPASMQPTYSNASSFIKPDILSLSSPNIKVRSERESTPYYPGHPEFSNQSGGYTSQPMSRDPSGQSAHTTSSQPRTQRPRRASFAETEPMPRLPNFSPRIPPTSYQVYERMRERGEIEDGGLEELRREREMEIRRERERLVRKSPRLEFARAALIERLDEWGGVVNESGPFQPPPQPQPQAPQKRSFNPAAPSFSPSTTSQGQGQYTTSPPLPPAVPPNSMFSSTSSLSPQSPSPYQPSPNQPSPYTYGSQYQTPAHHNTPKSFTSQQATWGNNSFNTTGSYPARPQVHNTPASFPSFQMQGSPYQAQRGSPYPDTATAASASPRLQSTEMERGGSSGSGGILVGGDVNGGKGGARGRLIEFGDYPELVDTVEARERARVLRAWGDRMREVEREKRRREGGGNGNVKSATRNGEGDVGLGLDLGNAR</sequence>
<evidence type="ECO:0000313" key="3">
    <source>
        <dbReference type="Proteomes" id="UP000184330"/>
    </source>
</evidence>
<feature type="compositionally biased region" description="Pro residues" evidence="1">
    <location>
        <begin position="1386"/>
        <end position="1395"/>
    </location>
</feature>
<feature type="compositionally biased region" description="Gly residues" evidence="1">
    <location>
        <begin position="1550"/>
        <end position="1562"/>
    </location>
</feature>
<dbReference type="SUPFAM" id="SSF52540">
    <property type="entry name" value="P-loop containing nucleoside triphosphate hydrolases"/>
    <property type="match status" value="1"/>
</dbReference>
<protein>
    <submittedName>
        <fullName evidence="2">Related to calcium-independent phospholipase A2</fullName>
    </submittedName>
</protein>
<evidence type="ECO:0000313" key="2">
    <source>
        <dbReference type="EMBL" id="CZR64396.1"/>
    </source>
</evidence>
<evidence type="ECO:0000256" key="1">
    <source>
        <dbReference type="SAM" id="MobiDB-lite"/>
    </source>
</evidence>
<feature type="compositionally biased region" description="Polar residues" evidence="1">
    <location>
        <begin position="1103"/>
        <end position="1122"/>
    </location>
</feature>
<feature type="compositionally biased region" description="Polar residues" evidence="1">
    <location>
        <begin position="841"/>
        <end position="854"/>
    </location>
</feature>
<feature type="region of interest" description="Disordered" evidence="1">
    <location>
        <begin position="899"/>
        <end position="957"/>
    </location>
</feature>
<feature type="region of interest" description="Disordered" evidence="1">
    <location>
        <begin position="1605"/>
        <end position="1642"/>
    </location>
</feature>